<dbReference type="Proteomes" id="UP000314982">
    <property type="component" value="Unassembled WGS sequence"/>
</dbReference>
<evidence type="ECO:0000256" key="4">
    <source>
        <dbReference type="ARBA" id="ARBA00022553"/>
    </source>
</evidence>
<dbReference type="GO" id="GO:0007097">
    <property type="term" value="P:nuclear migration"/>
    <property type="evidence" value="ECO:0007669"/>
    <property type="project" value="TreeGrafter"/>
</dbReference>
<dbReference type="AlphaFoldDB" id="A0A4W5KC60"/>
<feature type="coiled-coil region" evidence="7">
    <location>
        <begin position="343"/>
        <end position="515"/>
    </location>
</feature>
<feature type="compositionally biased region" description="Basic residues" evidence="8">
    <location>
        <begin position="1"/>
        <end position="10"/>
    </location>
</feature>
<dbReference type="GeneTree" id="ENSGT00940000157052"/>
<reference evidence="11" key="1">
    <citation type="submission" date="2018-06" db="EMBL/GenBank/DDBJ databases">
        <title>Genome assembly of Danube salmon.</title>
        <authorList>
            <person name="Macqueen D.J."/>
            <person name="Gundappa M.K."/>
        </authorList>
    </citation>
    <scope>NUCLEOTIDE SEQUENCE [LARGE SCALE GENOMIC DNA]</scope>
</reference>
<evidence type="ECO:0000256" key="5">
    <source>
        <dbReference type="ARBA" id="ARBA00023054"/>
    </source>
</evidence>
<keyword evidence="11" id="KW-1185">Reference proteome</keyword>
<evidence type="ECO:0000256" key="2">
    <source>
        <dbReference type="ARBA" id="ARBA00009423"/>
    </source>
</evidence>
<dbReference type="GO" id="GO:0005737">
    <property type="term" value="C:cytoplasm"/>
    <property type="evidence" value="ECO:0007669"/>
    <property type="project" value="TreeGrafter"/>
</dbReference>
<feature type="compositionally biased region" description="Pro residues" evidence="8">
    <location>
        <begin position="17"/>
        <end position="27"/>
    </location>
</feature>
<evidence type="ECO:0000256" key="8">
    <source>
        <dbReference type="SAM" id="MobiDB-lite"/>
    </source>
</evidence>
<keyword evidence="5 7" id="KW-0175">Coiled coil</keyword>
<keyword evidence="6" id="KW-0206">Cytoskeleton</keyword>
<dbReference type="Gene3D" id="1.20.5.1700">
    <property type="match status" value="1"/>
</dbReference>
<evidence type="ECO:0000256" key="1">
    <source>
        <dbReference type="ARBA" id="ARBA00004245"/>
    </source>
</evidence>
<keyword evidence="3" id="KW-0963">Cytoplasm</keyword>
<reference evidence="10" key="3">
    <citation type="submission" date="2025-09" db="UniProtKB">
        <authorList>
            <consortium name="Ensembl"/>
        </authorList>
    </citation>
    <scope>IDENTIFICATION</scope>
</reference>
<dbReference type="PANTHER" id="PTHR13924:SF11">
    <property type="entry name" value="TRANSFORMING ACIDIC COILED-COIL-CONTAINING PROTEIN 2"/>
    <property type="match status" value="1"/>
</dbReference>
<evidence type="ECO:0000256" key="7">
    <source>
        <dbReference type="SAM" id="Coils"/>
    </source>
</evidence>
<dbReference type="Pfam" id="PF05010">
    <property type="entry name" value="TACC_C"/>
    <property type="match status" value="1"/>
</dbReference>
<feature type="domain" description="Transforming acidic coiled-coil-containing protein C-terminal" evidence="9">
    <location>
        <begin position="328"/>
        <end position="513"/>
    </location>
</feature>
<evidence type="ECO:0000313" key="11">
    <source>
        <dbReference type="Proteomes" id="UP000314982"/>
    </source>
</evidence>
<dbReference type="STRING" id="62062.ENSHHUP00000009521"/>
<feature type="region of interest" description="Disordered" evidence="8">
    <location>
        <begin position="1"/>
        <end position="165"/>
    </location>
</feature>
<feature type="compositionally biased region" description="Basic and acidic residues" evidence="8">
    <location>
        <begin position="132"/>
        <end position="152"/>
    </location>
</feature>
<feature type="compositionally biased region" description="Basic and acidic residues" evidence="8">
    <location>
        <begin position="277"/>
        <end position="288"/>
    </location>
</feature>
<evidence type="ECO:0000256" key="3">
    <source>
        <dbReference type="ARBA" id="ARBA00022490"/>
    </source>
</evidence>
<dbReference type="Ensembl" id="ENSHHUT00000009821.1">
    <property type="protein sequence ID" value="ENSHHUP00000009521.1"/>
    <property type="gene ID" value="ENSHHUG00000005790.1"/>
</dbReference>
<evidence type="ECO:0000256" key="6">
    <source>
        <dbReference type="ARBA" id="ARBA00023212"/>
    </source>
</evidence>
<sequence length="519" mass="58703">MPLRKPRMGLKKAVQPPSEPLDNTPPPGDDDIPKASYNFDPAQWDDPNFNPFGSNSEIPISPKLNKPSHRLDSDTFDESAAFKSSSNSMAASPPTAASGSASFEVSANDNEVDNDNEPTPVDEAQPPIPPLQDDHATDEEKLASSSNHKEKLASSLTSDPQEDFPQPSDLTAFVNENNRGEFVCVCVCLKINITLNSHHWTISGQKLMSPCTGRDVIHTYILYLIFLIPPSLSLSLSLPPCRSFEEMEAQITAQMKTPVLGSRPGPEGSRPALEGSTGEKEKTRKRESQSLSRTQSTDIEHGTMSSQFFMSCVHDVYLRKVLFYPPSQIVSKEKEVLEWHRKYEDSRQEVLEMRRIVAEYEKTIAQMIDDEQKDKSLSHHTIQQLIIEKDQALSDLNSVEKSLAELFRRYEKLKDVLEGYRKNEEVLKKCAQEYLSRVRKEEQRYQALKIHAEEKLDKANSDIAQVRMKSRQETAAYQASLRKETMKVDSLERTLEQKNKEIEELTKICDELIAKMGKS</sequence>
<name>A0A4W5KC60_9TELE</name>
<accession>A0A4W5KC60</accession>
<dbReference type="PANTHER" id="PTHR13924">
    <property type="entry name" value="TRANSFORMING ACIDIC COILED-COIL CONTAINING PROTEIN 1/2"/>
    <property type="match status" value="1"/>
</dbReference>
<feature type="compositionally biased region" description="Low complexity" evidence="8">
    <location>
        <begin position="79"/>
        <end position="102"/>
    </location>
</feature>
<feature type="region of interest" description="Disordered" evidence="8">
    <location>
        <begin position="256"/>
        <end position="297"/>
    </location>
</feature>
<proteinExistence type="inferred from homology"/>
<keyword evidence="4" id="KW-0597">Phosphoprotein</keyword>
<dbReference type="GO" id="GO:0007052">
    <property type="term" value="P:mitotic spindle organization"/>
    <property type="evidence" value="ECO:0007669"/>
    <property type="project" value="InterPro"/>
</dbReference>
<reference evidence="10" key="2">
    <citation type="submission" date="2025-08" db="UniProtKB">
        <authorList>
            <consortium name="Ensembl"/>
        </authorList>
    </citation>
    <scope>IDENTIFICATION</scope>
</reference>
<dbReference type="GO" id="GO:0021987">
    <property type="term" value="P:cerebral cortex development"/>
    <property type="evidence" value="ECO:0007669"/>
    <property type="project" value="TreeGrafter"/>
</dbReference>
<evidence type="ECO:0000259" key="9">
    <source>
        <dbReference type="Pfam" id="PF05010"/>
    </source>
</evidence>
<protein>
    <recommendedName>
        <fullName evidence="9">Transforming acidic coiled-coil-containing protein C-terminal domain-containing protein</fullName>
    </recommendedName>
</protein>
<organism evidence="10 11">
    <name type="scientific">Hucho hucho</name>
    <name type="common">huchen</name>
    <dbReference type="NCBI Taxonomy" id="62062"/>
    <lineage>
        <taxon>Eukaryota</taxon>
        <taxon>Metazoa</taxon>
        <taxon>Chordata</taxon>
        <taxon>Craniata</taxon>
        <taxon>Vertebrata</taxon>
        <taxon>Euteleostomi</taxon>
        <taxon>Actinopterygii</taxon>
        <taxon>Neopterygii</taxon>
        <taxon>Teleostei</taxon>
        <taxon>Protacanthopterygii</taxon>
        <taxon>Salmoniformes</taxon>
        <taxon>Salmonidae</taxon>
        <taxon>Salmoninae</taxon>
        <taxon>Hucho</taxon>
    </lineage>
</organism>
<comment type="similarity">
    <text evidence="2">Belongs to the TACC family.</text>
</comment>
<dbReference type="GO" id="GO:0005856">
    <property type="term" value="C:cytoskeleton"/>
    <property type="evidence" value="ECO:0007669"/>
    <property type="project" value="UniProtKB-SubCell"/>
</dbReference>
<comment type="subcellular location">
    <subcellularLocation>
        <location evidence="1">Cytoplasm</location>
        <location evidence="1">Cytoskeleton</location>
    </subcellularLocation>
</comment>
<dbReference type="InterPro" id="IPR007707">
    <property type="entry name" value="TACC_C"/>
</dbReference>
<dbReference type="FunFam" id="1.20.5.1700:FF:000001">
    <property type="entry name" value="Transforming acidic coiled-coil-containing protein 1 isoform 2"/>
    <property type="match status" value="1"/>
</dbReference>
<dbReference type="InterPro" id="IPR039915">
    <property type="entry name" value="TACC"/>
</dbReference>
<evidence type="ECO:0000313" key="10">
    <source>
        <dbReference type="Ensembl" id="ENSHHUP00000009521.1"/>
    </source>
</evidence>